<feature type="coiled-coil region" evidence="1">
    <location>
        <begin position="44"/>
        <end position="71"/>
    </location>
</feature>
<gene>
    <name evidence="2" type="ORF">LCGC14_0575760</name>
</gene>
<dbReference type="EMBL" id="LAZR01000858">
    <property type="protein sequence ID" value="KKN56098.1"/>
    <property type="molecule type" value="Genomic_DNA"/>
</dbReference>
<comment type="caution">
    <text evidence="2">The sequence shown here is derived from an EMBL/GenBank/DDBJ whole genome shotgun (WGS) entry which is preliminary data.</text>
</comment>
<sequence>MSRAKRNKRRIQLLERDIDQGLTAQERAELDALQAKAKRQGGKKRASTQQLRKLEAELERLEAEAKEDQQDE</sequence>
<reference evidence="2" key="1">
    <citation type="journal article" date="2015" name="Nature">
        <title>Complex archaea that bridge the gap between prokaryotes and eukaryotes.</title>
        <authorList>
            <person name="Spang A."/>
            <person name="Saw J.H."/>
            <person name="Jorgensen S.L."/>
            <person name="Zaremba-Niedzwiedzka K."/>
            <person name="Martijn J."/>
            <person name="Lind A.E."/>
            <person name="van Eijk R."/>
            <person name="Schleper C."/>
            <person name="Guy L."/>
            <person name="Ettema T.J."/>
        </authorList>
    </citation>
    <scope>NUCLEOTIDE SEQUENCE</scope>
</reference>
<evidence type="ECO:0000256" key="1">
    <source>
        <dbReference type="SAM" id="Coils"/>
    </source>
</evidence>
<keyword evidence="1" id="KW-0175">Coiled coil</keyword>
<dbReference type="AlphaFoldDB" id="A0A0F9UR71"/>
<proteinExistence type="predicted"/>
<protein>
    <submittedName>
        <fullName evidence="2">Uncharacterized protein</fullName>
    </submittedName>
</protein>
<organism evidence="2">
    <name type="scientific">marine sediment metagenome</name>
    <dbReference type="NCBI Taxonomy" id="412755"/>
    <lineage>
        <taxon>unclassified sequences</taxon>
        <taxon>metagenomes</taxon>
        <taxon>ecological metagenomes</taxon>
    </lineage>
</organism>
<accession>A0A0F9UR71</accession>
<evidence type="ECO:0000313" key="2">
    <source>
        <dbReference type="EMBL" id="KKN56098.1"/>
    </source>
</evidence>
<name>A0A0F9UR71_9ZZZZ</name>